<feature type="transmembrane region" description="Helical" evidence="12">
    <location>
        <begin position="6"/>
        <end position="30"/>
    </location>
</feature>
<dbReference type="STRING" id="1157962.A0A250X8X7"/>
<accession>A0A250X8X7</accession>
<evidence type="ECO:0000256" key="5">
    <source>
        <dbReference type="ARBA" id="ARBA00012699"/>
    </source>
</evidence>
<sequence length="607" mass="68139">MWEMIYFFVGLQGAFIFTVLFFGWLLSGLYRKKECERQKELAIQASHAASFKGHSSVSSAKNQSLECMDMIDIHLDPSPKVSVVLPVKGCRPHSLSNWISQLSTNYPAGQLEFIFVVDTEQDEAYLALQELCLNCRSSGMWASVRVHLAGCSKFCSQKIHNLCQGVQQCNPASEYILFLDDDVQLHPGTIGELVKMLECDASLFMATGYPFDMPLRGCGLPAYCALVYHLPLLIPFSVCQRTAFVWGGCVMMRGDSLRTDSHGILKAWQDGGYSDDLTLAAKCSEHKLAVGVPSTAIFPQWLDSKYSWRQYWNYLRRQLYVLDTYANSHNRSVNLLLASLHTWASTSAILPVIAGCCRLCSLLLSGCIWESSLLMTGNSSLLDSQDMTSPPKVTAMASSSQSAALHRPDKLVVESLEYRTFNLSAYAASSPRAAFCDYTLTVMAGDWALLLYFFMGVIAHFGLRFMTCQVLELFRLLKRCGRSNNGQTKSLEEAATRPSRSYPKNLGSKDQAYSEHVSSFYSIDQNSCTEPIAEFNWVKLWVGFFTESVLLPPCLLYSFMHPYVEWGGIRYRKLRGKVKRLETNVGHKGLRSSITVLSGRCENEKRR</sequence>
<keyword evidence="14" id="KW-1185">Reference proteome</keyword>
<evidence type="ECO:0000256" key="10">
    <source>
        <dbReference type="ARBA" id="ARBA00023136"/>
    </source>
</evidence>
<evidence type="ECO:0000313" key="14">
    <source>
        <dbReference type="Proteomes" id="UP000232323"/>
    </source>
</evidence>
<feature type="transmembrane region" description="Helical" evidence="12">
    <location>
        <begin position="447"/>
        <end position="466"/>
    </location>
</feature>
<comment type="pathway">
    <text evidence="2">Lipid metabolism; sphingolipid metabolism.</text>
</comment>
<comment type="pathway">
    <text evidence="3">Sphingolipid metabolism.</text>
</comment>
<name>A0A250X8X7_9CHLO</name>
<keyword evidence="10 12" id="KW-0472">Membrane</keyword>
<dbReference type="GO" id="GO:0006679">
    <property type="term" value="P:glucosylceramide biosynthetic process"/>
    <property type="evidence" value="ECO:0007669"/>
    <property type="project" value="TreeGrafter"/>
</dbReference>
<keyword evidence="9 12" id="KW-1133">Transmembrane helix</keyword>
<feature type="region of interest" description="Disordered" evidence="11">
    <location>
        <begin position="486"/>
        <end position="508"/>
    </location>
</feature>
<evidence type="ECO:0000256" key="7">
    <source>
        <dbReference type="ARBA" id="ARBA00022679"/>
    </source>
</evidence>
<evidence type="ECO:0000256" key="2">
    <source>
        <dbReference type="ARBA" id="ARBA00004760"/>
    </source>
</evidence>
<dbReference type="AlphaFoldDB" id="A0A250X8X7"/>
<dbReference type="InterPro" id="IPR025993">
    <property type="entry name" value="Ceramide_glucosylTrfase"/>
</dbReference>
<dbReference type="PANTHER" id="PTHR12726:SF0">
    <property type="entry name" value="CERAMIDE GLUCOSYLTRANSFERASE"/>
    <property type="match status" value="1"/>
</dbReference>
<dbReference type="Pfam" id="PF13506">
    <property type="entry name" value="Glyco_transf_21"/>
    <property type="match status" value="1"/>
</dbReference>
<evidence type="ECO:0000256" key="3">
    <source>
        <dbReference type="ARBA" id="ARBA00004991"/>
    </source>
</evidence>
<gene>
    <name evidence="13" type="ORF">CEUSTIGMA_g6966.t1</name>
</gene>
<dbReference type="PANTHER" id="PTHR12726">
    <property type="entry name" value="CERAMIDE GLUCOSYLTRANSFERASE"/>
    <property type="match status" value="1"/>
</dbReference>
<evidence type="ECO:0000256" key="6">
    <source>
        <dbReference type="ARBA" id="ARBA00022676"/>
    </source>
</evidence>
<dbReference type="EC" id="2.4.1.80" evidence="5"/>
<evidence type="ECO:0000256" key="12">
    <source>
        <dbReference type="SAM" id="Phobius"/>
    </source>
</evidence>
<evidence type="ECO:0000256" key="8">
    <source>
        <dbReference type="ARBA" id="ARBA00022692"/>
    </source>
</evidence>
<evidence type="ECO:0000256" key="11">
    <source>
        <dbReference type="SAM" id="MobiDB-lite"/>
    </source>
</evidence>
<keyword evidence="6" id="KW-0328">Glycosyltransferase</keyword>
<dbReference type="GO" id="GO:0008120">
    <property type="term" value="F:ceramide glucosyltransferase activity"/>
    <property type="evidence" value="ECO:0007669"/>
    <property type="project" value="UniProtKB-EC"/>
</dbReference>
<dbReference type="OrthoDB" id="1483400at2759"/>
<dbReference type="UniPathway" id="UPA00222"/>
<evidence type="ECO:0000313" key="13">
    <source>
        <dbReference type="EMBL" id="GAX79525.1"/>
    </source>
</evidence>
<evidence type="ECO:0000256" key="9">
    <source>
        <dbReference type="ARBA" id="ARBA00022989"/>
    </source>
</evidence>
<dbReference type="EMBL" id="BEGY01000043">
    <property type="protein sequence ID" value="GAX79525.1"/>
    <property type="molecule type" value="Genomic_DNA"/>
</dbReference>
<dbReference type="Gene3D" id="3.90.550.10">
    <property type="entry name" value="Spore Coat Polysaccharide Biosynthesis Protein SpsA, Chain A"/>
    <property type="match status" value="1"/>
</dbReference>
<evidence type="ECO:0000256" key="4">
    <source>
        <dbReference type="ARBA" id="ARBA00006739"/>
    </source>
</evidence>
<comment type="subcellular location">
    <subcellularLocation>
        <location evidence="1">Membrane</location>
        <topology evidence="1">Multi-pass membrane protein</topology>
    </subcellularLocation>
</comment>
<reference evidence="13 14" key="1">
    <citation type="submission" date="2017-08" db="EMBL/GenBank/DDBJ databases">
        <title>Acidophilic green algal genome provides insights into adaptation to an acidic environment.</title>
        <authorList>
            <person name="Hirooka S."/>
            <person name="Hirose Y."/>
            <person name="Kanesaki Y."/>
            <person name="Higuchi S."/>
            <person name="Fujiwara T."/>
            <person name="Onuma R."/>
            <person name="Era A."/>
            <person name="Ohbayashi R."/>
            <person name="Uzuka A."/>
            <person name="Nozaki H."/>
            <person name="Yoshikawa H."/>
            <person name="Miyagishima S.Y."/>
        </authorList>
    </citation>
    <scope>NUCLEOTIDE SEQUENCE [LARGE SCALE GENOMIC DNA]</scope>
    <source>
        <strain evidence="13 14">NIES-2499</strain>
    </source>
</reference>
<dbReference type="Proteomes" id="UP000232323">
    <property type="component" value="Unassembled WGS sequence"/>
</dbReference>
<comment type="caution">
    <text evidence="13">The sequence shown here is derived from an EMBL/GenBank/DDBJ whole genome shotgun (WGS) entry which is preliminary data.</text>
</comment>
<dbReference type="GO" id="GO:0016020">
    <property type="term" value="C:membrane"/>
    <property type="evidence" value="ECO:0007669"/>
    <property type="project" value="UniProtKB-SubCell"/>
</dbReference>
<dbReference type="SUPFAM" id="SSF53448">
    <property type="entry name" value="Nucleotide-diphospho-sugar transferases"/>
    <property type="match status" value="1"/>
</dbReference>
<protein>
    <recommendedName>
        <fullName evidence="5">ceramide glucosyltransferase</fullName>
        <ecNumber evidence="5">2.4.1.80</ecNumber>
    </recommendedName>
</protein>
<evidence type="ECO:0000256" key="1">
    <source>
        <dbReference type="ARBA" id="ARBA00004141"/>
    </source>
</evidence>
<organism evidence="13 14">
    <name type="scientific">Chlamydomonas eustigma</name>
    <dbReference type="NCBI Taxonomy" id="1157962"/>
    <lineage>
        <taxon>Eukaryota</taxon>
        <taxon>Viridiplantae</taxon>
        <taxon>Chlorophyta</taxon>
        <taxon>core chlorophytes</taxon>
        <taxon>Chlorophyceae</taxon>
        <taxon>CS clade</taxon>
        <taxon>Chlamydomonadales</taxon>
        <taxon>Chlamydomonadaceae</taxon>
        <taxon>Chlamydomonas</taxon>
    </lineage>
</organism>
<keyword evidence="8 12" id="KW-0812">Transmembrane</keyword>
<dbReference type="InterPro" id="IPR029044">
    <property type="entry name" value="Nucleotide-diphossugar_trans"/>
</dbReference>
<comment type="similarity">
    <text evidence="4">Belongs to the glycosyltransferase 2 family.</text>
</comment>
<proteinExistence type="inferred from homology"/>
<keyword evidence="7" id="KW-0808">Transferase</keyword>